<gene>
    <name evidence="2" type="ORF">M9Y10_006497</name>
</gene>
<dbReference type="InterPro" id="IPR003903">
    <property type="entry name" value="UIM_dom"/>
</dbReference>
<evidence type="ECO:0000313" key="2">
    <source>
        <dbReference type="EMBL" id="KAK8876302.1"/>
    </source>
</evidence>
<dbReference type="SMART" id="SM00726">
    <property type="entry name" value="UIM"/>
    <property type="match status" value="2"/>
</dbReference>
<dbReference type="Pfam" id="PF02809">
    <property type="entry name" value="UIM"/>
    <property type="match status" value="2"/>
</dbReference>
<keyword evidence="3" id="KW-1185">Reference proteome</keyword>
<name>A0ABR2JFD0_9EUKA</name>
<feature type="compositionally biased region" description="Polar residues" evidence="1">
    <location>
        <begin position="1"/>
        <end position="21"/>
    </location>
</feature>
<sequence length="189" mass="21901">MSGNNSSVYNRRQRNQQTNGSVHFRGIPRSLRERSDVLLQRALELSLREATLNRLPSSHTALDNMNNQNNALHQVDNVQHNHNIHLTATNEVNSNKIENSNGVLVDEYFNEMDDYQRAIQESLLAQNSKPTEFSLEDAQEISRKEYEINQQIHDEIYKQKGLLRSILFKLNGVNPYDPIFAEFFNESED</sequence>
<protein>
    <submittedName>
        <fullName evidence="2">Uncharacterized protein</fullName>
    </submittedName>
</protein>
<comment type="caution">
    <text evidence="2">The sequence shown here is derived from an EMBL/GenBank/DDBJ whole genome shotgun (WGS) entry which is preliminary data.</text>
</comment>
<evidence type="ECO:0000313" key="3">
    <source>
        <dbReference type="Proteomes" id="UP001470230"/>
    </source>
</evidence>
<dbReference type="EMBL" id="JAPFFF010000012">
    <property type="protein sequence ID" value="KAK8876302.1"/>
    <property type="molecule type" value="Genomic_DNA"/>
</dbReference>
<dbReference type="Proteomes" id="UP001470230">
    <property type="component" value="Unassembled WGS sequence"/>
</dbReference>
<reference evidence="2 3" key="1">
    <citation type="submission" date="2024-04" db="EMBL/GenBank/DDBJ databases">
        <title>Tritrichomonas musculus Genome.</title>
        <authorList>
            <person name="Alves-Ferreira E."/>
            <person name="Grigg M."/>
            <person name="Lorenzi H."/>
            <person name="Galac M."/>
        </authorList>
    </citation>
    <scope>NUCLEOTIDE SEQUENCE [LARGE SCALE GENOMIC DNA]</scope>
    <source>
        <strain evidence="2 3">EAF2021</strain>
    </source>
</reference>
<feature type="region of interest" description="Disordered" evidence="1">
    <location>
        <begin position="1"/>
        <end position="27"/>
    </location>
</feature>
<organism evidence="2 3">
    <name type="scientific">Tritrichomonas musculus</name>
    <dbReference type="NCBI Taxonomy" id="1915356"/>
    <lineage>
        <taxon>Eukaryota</taxon>
        <taxon>Metamonada</taxon>
        <taxon>Parabasalia</taxon>
        <taxon>Tritrichomonadida</taxon>
        <taxon>Tritrichomonadidae</taxon>
        <taxon>Tritrichomonas</taxon>
    </lineage>
</organism>
<evidence type="ECO:0000256" key="1">
    <source>
        <dbReference type="SAM" id="MobiDB-lite"/>
    </source>
</evidence>
<accession>A0ABR2JFD0</accession>
<proteinExistence type="predicted"/>